<feature type="compositionally biased region" description="Basic and acidic residues" evidence="1">
    <location>
        <begin position="54"/>
        <end position="64"/>
    </location>
</feature>
<dbReference type="VEuPathDB" id="VectorBase:ASIC014603"/>
<feature type="region of interest" description="Disordered" evidence="1">
    <location>
        <begin position="38"/>
        <end position="64"/>
    </location>
</feature>
<protein>
    <submittedName>
        <fullName evidence="2 3">Uncharacterized protein</fullName>
    </submittedName>
</protein>
<reference evidence="2 4" key="1">
    <citation type="journal article" date="2014" name="BMC Genomics">
        <title>Genome sequence of Anopheles sinensis provides insight into genetics basis of mosquito competence for malaria parasites.</title>
        <authorList>
            <person name="Zhou D."/>
            <person name="Zhang D."/>
            <person name="Ding G."/>
            <person name="Shi L."/>
            <person name="Hou Q."/>
            <person name="Ye Y."/>
            <person name="Xu Y."/>
            <person name="Zhou H."/>
            <person name="Xiong C."/>
            <person name="Li S."/>
            <person name="Yu J."/>
            <person name="Hong S."/>
            <person name="Yu X."/>
            <person name="Zou P."/>
            <person name="Chen C."/>
            <person name="Chang X."/>
            <person name="Wang W."/>
            <person name="Lv Y."/>
            <person name="Sun Y."/>
            <person name="Ma L."/>
            <person name="Shen B."/>
            <person name="Zhu C."/>
        </authorList>
    </citation>
    <scope>NUCLEOTIDE SEQUENCE [LARGE SCALE GENOMIC DNA]</scope>
</reference>
<sequence>MIKLPLSTTNPSGLIALVHPACLLRTFCERMPYATKKVEEKPFEQSSSRSGGWLDEKRTTSQVV</sequence>
<evidence type="ECO:0000256" key="1">
    <source>
        <dbReference type="SAM" id="MobiDB-lite"/>
    </source>
</evidence>
<accession>A0A084W8M2</accession>
<dbReference type="AlphaFoldDB" id="A0A084W8M2"/>
<reference evidence="3" key="2">
    <citation type="submission" date="2020-05" db="UniProtKB">
        <authorList>
            <consortium name="EnsemblMetazoa"/>
        </authorList>
    </citation>
    <scope>IDENTIFICATION</scope>
</reference>
<dbReference type="EMBL" id="ATLV01021495">
    <property type="status" value="NOT_ANNOTATED_CDS"/>
    <property type="molecule type" value="Genomic_DNA"/>
</dbReference>
<name>A0A084W8M2_ANOSI</name>
<gene>
    <name evidence="2" type="ORF">ZHAS_00014603</name>
</gene>
<dbReference type="EnsemblMetazoa" id="ASIC014603-RA">
    <property type="protein sequence ID" value="ASIC014603-PA"/>
    <property type="gene ID" value="ASIC014603"/>
</dbReference>
<evidence type="ECO:0000313" key="4">
    <source>
        <dbReference type="Proteomes" id="UP000030765"/>
    </source>
</evidence>
<organism evidence="2">
    <name type="scientific">Anopheles sinensis</name>
    <name type="common">Mosquito</name>
    <dbReference type="NCBI Taxonomy" id="74873"/>
    <lineage>
        <taxon>Eukaryota</taxon>
        <taxon>Metazoa</taxon>
        <taxon>Ecdysozoa</taxon>
        <taxon>Arthropoda</taxon>
        <taxon>Hexapoda</taxon>
        <taxon>Insecta</taxon>
        <taxon>Pterygota</taxon>
        <taxon>Neoptera</taxon>
        <taxon>Endopterygota</taxon>
        <taxon>Diptera</taxon>
        <taxon>Nematocera</taxon>
        <taxon>Culicoidea</taxon>
        <taxon>Culicidae</taxon>
        <taxon>Anophelinae</taxon>
        <taxon>Anopheles</taxon>
    </lineage>
</organism>
<dbReference type="EMBL" id="KE525319">
    <property type="protein sequence ID" value="KFB46566.1"/>
    <property type="molecule type" value="Genomic_DNA"/>
</dbReference>
<keyword evidence="4" id="KW-1185">Reference proteome</keyword>
<proteinExistence type="predicted"/>
<evidence type="ECO:0000313" key="2">
    <source>
        <dbReference type="EMBL" id="KFB46566.1"/>
    </source>
</evidence>
<evidence type="ECO:0000313" key="3">
    <source>
        <dbReference type="EnsemblMetazoa" id="ASIC014603-PA"/>
    </source>
</evidence>
<dbReference type="Proteomes" id="UP000030765">
    <property type="component" value="Unassembled WGS sequence"/>
</dbReference>